<keyword evidence="3" id="KW-0677">Repeat</keyword>
<dbReference type="PANTHER" id="PTHR12916">
    <property type="entry name" value="CYTOCHROME C OXIDASE POLYPEPTIDE VIC-2"/>
    <property type="match status" value="1"/>
</dbReference>
<keyword evidence="7" id="KW-0472">Membrane</keyword>
<feature type="disulfide bond" evidence="6">
    <location>
        <begin position="421"/>
        <end position="430"/>
    </location>
</feature>
<dbReference type="PROSITE" id="PS01187">
    <property type="entry name" value="EGF_CA"/>
    <property type="match status" value="1"/>
</dbReference>
<keyword evidence="1 6" id="KW-0245">EGF-like domain</keyword>
<dbReference type="PRINTS" id="PR00010">
    <property type="entry name" value="EGFBLOOD"/>
</dbReference>
<evidence type="ECO:0000256" key="3">
    <source>
        <dbReference type="ARBA" id="ARBA00022737"/>
    </source>
</evidence>
<evidence type="ECO:0000256" key="5">
    <source>
        <dbReference type="ARBA" id="ARBA00023180"/>
    </source>
</evidence>
<keyword evidence="7" id="KW-0812">Transmembrane</keyword>
<reference evidence="9 10" key="1">
    <citation type="journal article" date="2021" name="Elife">
        <title>Chloroplast acquisition without the gene transfer in kleptoplastic sea slugs, Plakobranchus ocellatus.</title>
        <authorList>
            <person name="Maeda T."/>
            <person name="Takahashi S."/>
            <person name="Yoshida T."/>
            <person name="Shimamura S."/>
            <person name="Takaki Y."/>
            <person name="Nagai Y."/>
            <person name="Toyoda A."/>
            <person name="Suzuki Y."/>
            <person name="Arimoto A."/>
            <person name="Ishii H."/>
            <person name="Satoh N."/>
            <person name="Nishiyama T."/>
            <person name="Hasebe M."/>
            <person name="Maruyama T."/>
            <person name="Minagawa J."/>
            <person name="Obokata J."/>
            <person name="Shigenobu S."/>
        </authorList>
    </citation>
    <scope>NUCLEOTIDE SEQUENCE [LARGE SCALE GENOMIC DNA]</scope>
</reference>
<feature type="transmembrane region" description="Helical" evidence="7">
    <location>
        <begin position="7"/>
        <end position="27"/>
    </location>
</feature>
<feature type="disulfide bond" evidence="6">
    <location>
        <begin position="459"/>
        <end position="468"/>
    </location>
</feature>
<dbReference type="PANTHER" id="PTHR12916:SF4">
    <property type="entry name" value="UNINFLATABLE, ISOFORM C"/>
    <property type="match status" value="1"/>
</dbReference>
<dbReference type="SMART" id="SM00181">
    <property type="entry name" value="EGF"/>
    <property type="match status" value="2"/>
</dbReference>
<dbReference type="InterPro" id="IPR000742">
    <property type="entry name" value="EGF"/>
</dbReference>
<evidence type="ECO:0000256" key="1">
    <source>
        <dbReference type="ARBA" id="ARBA00022536"/>
    </source>
</evidence>
<evidence type="ECO:0000259" key="8">
    <source>
        <dbReference type="PROSITE" id="PS50026"/>
    </source>
</evidence>
<dbReference type="FunFam" id="2.10.25.10:FF:000004">
    <property type="entry name" value="Neurogenic locus notch 1"/>
    <property type="match status" value="1"/>
</dbReference>
<organism evidence="9 10">
    <name type="scientific">Plakobranchus ocellatus</name>
    <dbReference type="NCBI Taxonomy" id="259542"/>
    <lineage>
        <taxon>Eukaryota</taxon>
        <taxon>Metazoa</taxon>
        <taxon>Spiralia</taxon>
        <taxon>Lophotrochozoa</taxon>
        <taxon>Mollusca</taxon>
        <taxon>Gastropoda</taxon>
        <taxon>Heterobranchia</taxon>
        <taxon>Euthyneura</taxon>
        <taxon>Panpulmonata</taxon>
        <taxon>Sacoglossa</taxon>
        <taxon>Placobranchoidea</taxon>
        <taxon>Plakobranchidae</taxon>
        <taxon>Plakobranchus</taxon>
    </lineage>
</organism>
<evidence type="ECO:0000313" key="10">
    <source>
        <dbReference type="Proteomes" id="UP000735302"/>
    </source>
</evidence>
<evidence type="ECO:0000313" key="9">
    <source>
        <dbReference type="EMBL" id="GFO27424.1"/>
    </source>
</evidence>
<keyword evidence="7" id="KW-1133">Transmembrane helix</keyword>
<keyword evidence="10" id="KW-1185">Reference proteome</keyword>
<dbReference type="GO" id="GO:0005509">
    <property type="term" value="F:calcium ion binding"/>
    <property type="evidence" value="ECO:0007669"/>
    <property type="project" value="InterPro"/>
</dbReference>
<evidence type="ECO:0000256" key="6">
    <source>
        <dbReference type="PROSITE-ProRule" id="PRU00076"/>
    </source>
</evidence>
<keyword evidence="2" id="KW-0732">Signal</keyword>
<dbReference type="PROSITE" id="PS50026">
    <property type="entry name" value="EGF_3"/>
    <property type="match status" value="2"/>
</dbReference>
<keyword evidence="5" id="KW-0325">Glycoprotein</keyword>
<dbReference type="CDD" id="cd00054">
    <property type="entry name" value="EGF_CA"/>
    <property type="match status" value="2"/>
</dbReference>
<dbReference type="Gene3D" id="2.10.25.10">
    <property type="entry name" value="Laminin"/>
    <property type="match status" value="2"/>
</dbReference>
<dbReference type="InterPro" id="IPR001881">
    <property type="entry name" value="EGF-like_Ca-bd_dom"/>
</dbReference>
<evidence type="ECO:0000256" key="2">
    <source>
        <dbReference type="ARBA" id="ARBA00022729"/>
    </source>
</evidence>
<dbReference type="Proteomes" id="UP000735302">
    <property type="component" value="Unassembled WGS sequence"/>
</dbReference>
<feature type="domain" description="EGF-like" evidence="8">
    <location>
        <begin position="395"/>
        <end position="431"/>
    </location>
</feature>
<dbReference type="SUPFAM" id="SSF57196">
    <property type="entry name" value="EGF/Laminin"/>
    <property type="match status" value="2"/>
</dbReference>
<dbReference type="Pfam" id="PF00008">
    <property type="entry name" value="EGF"/>
    <property type="match status" value="2"/>
</dbReference>
<dbReference type="PROSITE" id="PS00022">
    <property type="entry name" value="EGF_1"/>
    <property type="match status" value="1"/>
</dbReference>
<comment type="caution">
    <text evidence="9">The sequence shown here is derived from an EMBL/GenBank/DDBJ whole genome shotgun (WGS) entry which is preliminary data.</text>
</comment>
<dbReference type="PROSITE" id="PS01186">
    <property type="entry name" value="EGF_2"/>
    <property type="match status" value="2"/>
</dbReference>
<sequence length="470" mass="51327">MHLHTRAFSLHVVFINLLAAITLATHFRGGTISWRPVGGNEVEFFFKMGWTYGLGPGCTESKIGQFVDDPLLNGGSTQNAWKCLQGCTGQPEIQPAHYFCMAASSQEGWEQGQNTFNYTFDQPGLFVVGFEGNAWMRLDNGKGDGDWNVTTTVDLRDRSDIGQPNSSPVSSSQTLYYMQYDCHQELDIPVIDPDGDEVRCYWATGDECKAVCNALPGAHLDSKTCRITFDTTKASNYIPGGFYAVALTIKDYPRTEITLDGSVKKTPTDSLSSVPVQFLIQTPEFNVSCDAKPRFVAPTPAEGSEVLILAGDKLTVHIVADNGNDTSNVTTIDVMGPVRMHQSSLTALPNVQNTFQKTLTWQTTLTDLGEHIVCTRASNERGKSADQRCFTIKIVPDHCRSQPCKNGATCQSITGVLNCQCAPGYTGKHCEIDIDECDPDPCQNGGTCQDHVNAYSCLCVPGFTDKNCST</sequence>
<dbReference type="InterPro" id="IPR000152">
    <property type="entry name" value="EGF-type_Asp/Asn_hydroxyl_site"/>
</dbReference>
<keyword evidence="4 6" id="KW-1015">Disulfide bond</keyword>
<dbReference type="EMBL" id="BLXT01005922">
    <property type="protein sequence ID" value="GFO27424.1"/>
    <property type="molecule type" value="Genomic_DNA"/>
</dbReference>
<gene>
    <name evidence="9" type="ORF">PoB_005392900</name>
</gene>
<comment type="caution">
    <text evidence="6">Lacks conserved residue(s) required for the propagation of feature annotation.</text>
</comment>
<dbReference type="FunFam" id="2.10.25.10:FF:000109">
    <property type="entry name" value="Notch homolog 4, [Drosophila]"/>
    <property type="match status" value="1"/>
</dbReference>
<dbReference type="InterPro" id="IPR018097">
    <property type="entry name" value="EGF_Ca-bd_CS"/>
</dbReference>
<dbReference type="AlphaFoldDB" id="A0AAV4C4E9"/>
<feature type="domain" description="EGF-like" evidence="8">
    <location>
        <begin position="433"/>
        <end position="469"/>
    </location>
</feature>
<protein>
    <submittedName>
        <fullName evidence="9">Fibropellin-1-like</fullName>
    </submittedName>
</protein>
<dbReference type="PROSITE" id="PS00010">
    <property type="entry name" value="ASX_HYDROXYL"/>
    <property type="match status" value="1"/>
</dbReference>
<accession>A0AAV4C4E9</accession>
<feature type="non-terminal residue" evidence="9">
    <location>
        <position position="470"/>
    </location>
</feature>
<dbReference type="SMART" id="SM00179">
    <property type="entry name" value="EGF_CA"/>
    <property type="match status" value="2"/>
</dbReference>
<name>A0AAV4C4E9_9GAST</name>
<evidence type="ECO:0000256" key="7">
    <source>
        <dbReference type="SAM" id="Phobius"/>
    </source>
</evidence>
<proteinExistence type="predicted"/>
<evidence type="ECO:0000256" key="4">
    <source>
        <dbReference type="ARBA" id="ARBA00023157"/>
    </source>
</evidence>